<dbReference type="EMBL" id="SVCA01000001">
    <property type="protein sequence ID" value="MBE6084256.1"/>
    <property type="molecule type" value="Genomic_DNA"/>
</dbReference>
<dbReference type="InterPro" id="IPR006935">
    <property type="entry name" value="Helicase/UvrB_N"/>
</dbReference>
<dbReference type="GO" id="GO:0005524">
    <property type="term" value="F:ATP binding"/>
    <property type="evidence" value="ECO:0007669"/>
    <property type="project" value="InterPro"/>
</dbReference>
<dbReference type="SMART" id="SM00487">
    <property type="entry name" value="DEXDc"/>
    <property type="match status" value="1"/>
</dbReference>
<dbReference type="Pfam" id="PF04851">
    <property type="entry name" value="ResIII"/>
    <property type="match status" value="1"/>
</dbReference>
<dbReference type="SUPFAM" id="SSF52540">
    <property type="entry name" value="P-loop containing nucleoside triphosphate hydrolases"/>
    <property type="match status" value="2"/>
</dbReference>
<dbReference type="InterPro" id="IPR050742">
    <property type="entry name" value="Helicase_Restrict-Modif_Enz"/>
</dbReference>
<proteinExistence type="predicted"/>
<sequence length="865" mass="98783">MLQLKNYQEAALQKLAAFLGSARLDGNCSRAFAKEQDAQGYGKNYKGIKGLEDVPYICLRLPTGGGKTLLGSYAIGKAAEEFLEQDYPMVVWLVPTDIIRKQTLEVLQSCRKENRRVLDERFNGNVRVYDITDFTHLRPQDLRDKTNVFIATFAAFRVKSKDGRKVYQTNEALDPCFRDIPEQEYFDKDEQGAALHSFANLLSFMRPCVIIDEAHNHASKLSEEVLRRLRPAVIVELTATPADNSNVLYKVTASELKAEDMIKLPIMLEEAQSWQGAIDSGIERRKGLEKLAENEPQYVRPIMLIQAENKDREVTVEVVRDYLINEHDIPEEQVAVVTGEQRELDDVDLFDPDCPVRYVITVQALKEGWDCSFAYVFCSVAKVHSSKDAEQLLGRVLRMPYARRRAHEALNRAYAHVAVDSWMSAVGSFKDNLIDMGFEREETEEAVQSPQQLDLLRDDEKQEQAERATLEFFTEEVPDFSTNMALRLLSNVVKDENTGKYKVTIKDADEENLRELSEQVEECFNSPHDRQEVLYAVSRANVYIPPKGMADKGVTFTVPQLCLDFGDGAELADRETCLPDGWRISVFPADLPAFAVDESRHVYEFDIMDGKITEQFTGTEEGSLGLERLTDWDEKKLVIWLSRRINALDLEYGDLINYLRKVIDYQVNNKKVPMADLVRFRFVLVKIIKAQIEANRKEAYKQGVQETLFTSNVARVTPTVQMAFRPGHYPAKSFYRGKVKFQKHFYATIGELDSKDEVMCAQYIDANPKVETWVRNIPRDMTNSFWLPTHEDNFYPDFVVKLKDGRVAAIEVKGGHLVTNEDSREKDMIGRVWADASDGKCLFLMATLKNEQGLDMGRQINELLS</sequence>
<gene>
    <name evidence="2" type="ORF">E7203_02085</name>
</gene>
<protein>
    <submittedName>
        <fullName evidence="2">Restriction endonuclease subunit R</fullName>
    </submittedName>
</protein>
<dbReference type="GO" id="GO:0003677">
    <property type="term" value="F:DNA binding"/>
    <property type="evidence" value="ECO:0007669"/>
    <property type="project" value="InterPro"/>
</dbReference>
<comment type="caution">
    <text evidence="2">The sequence shown here is derived from an EMBL/GenBank/DDBJ whole genome shotgun (WGS) entry which is preliminary data.</text>
</comment>
<dbReference type="AlphaFoldDB" id="A0A927WH17"/>
<dbReference type="PANTHER" id="PTHR47396">
    <property type="entry name" value="TYPE I RESTRICTION ENZYME ECOKI R PROTEIN"/>
    <property type="match status" value="1"/>
</dbReference>
<name>A0A927WH17_SELRU</name>
<dbReference type="Proteomes" id="UP000772151">
    <property type="component" value="Unassembled WGS sequence"/>
</dbReference>
<dbReference type="GO" id="GO:0005829">
    <property type="term" value="C:cytosol"/>
    <property type="evidence" value="ECO:0007669"/>
    <property type="project" value="TreeGrafter"/>
</dbReference>
<dbReference type="GO" id="GO:0016787">
    <property type="term" value="F:hydrolase activity"/>
    <property type="evidence" value="ECO:0007669"/>
    <property type="project" value="InterPro"/>
</dbReference>
<dbReference type="Gene3D" id="3.40.50.300">
    <property type="entry name" value="P-loop containing nucleotide triphosphate hydrolases"/>
    <property type="match status" value="1"/>
</dbReference>
<reference evidence="2" key="1">
    <citation type="submission" date="2019-04" db="EMBL/GenBank/DDBJ databases">
        <title>Evolution of Biomass-Degrading Anaerobic Consortia Revealed by Metagenomics.</title>
        <authorList>
            <person name="Peng X."/>
        </authorList>
    </citation>
    <scope>NUCLEOTIDE SEQUENCE</scope>
    <source>
        <strain evidence="2">SIG242</strain>
    </source>
</reference>
<evidence type="ECO:0000313" key="3">
    <source>
        <dbReference type="Proteomes" id="UP000772151"/>
    </source>
</evidence>
<accession>A0A927WH17</accession>
<keyword evidence="2" id="KW-0378">Hydrolase</keyword>
<dbReference type="GO" id="GO:0004519">
    <property type="term" value="F:endonuclease activity"/>
    <property type="evidence" value="ECO:0007669"/>
    <property type="project" value="UniProtKB-KW"/>
</dbReference>
<organism evidence="2 3">
    <name type="scientific">Selenomonas ruminantium</name>
    <dbReference type="NCBI Taxonomy" id="971"/>
    <lineage>
        <taxon>Bacteria</taxon>
        <taxon>Bacillati</taxon>
        <taxon>Bacillota</taxon>
        <taxon>Negativicutes</taxon>
        <taxon>Selenomonadales</taxon>
        <taxon>Selenomonadaceae</taxon>
        <taxon>Selenomonas</taxon>
    </lineage>
</organism>
<dbReference type="PROSITE" id="PS51192">
    <property type="entry name" value="HELICASE_ATP_BIND_1"/>
    <property type="match status" value="1"/>
</dbReference>
<dbReference type="InterPro" id="IPR014001">
    <property type="entry name" value="Helicase_ATP-bd"/>
</dbReference>
<dbReference type="InterPro" id="IPR027417">
    <property type="entry name" value="P-loop_NTPase"/>
</dbReference>
<evidence type="ECO:0000259" key="1">
    <source>
        <dbReference type="PROSITE" id="PS51192"/>
    </source>
</evidence>
<dbReference type="RefSeq" id="WP_303668195.1">
    <property type="nucleotide sequence ID" value="NZ_SVCA01000001.1"/>
</dbReference>
<keyword evidence="2" id="KW-0540">Nuclease</keyword>
<dbReference type="PANTHER" id="PTHR47396:SF1">
    <property type="entry name" value="ATP-DEPENDENT HELICASE IRC3-RELATED"/>
    <property type="match status" value="1"/>
</dbReference>
<feature type="domain" description="Helicase ATP-binding" evidence="1">
    <location>
        <begin position="48"/>
        <end position="259"/>
    </location>
</feature>
<evidence type="ECO:0000313" key="2">
    <source>
        <dbReference type="EMBL" id="MBE6084256.1"/>
    </source>
</evidence>
<keyword evidence="2" id="KW-0255">Endonuclease</keyword>